<dbReference type="Proteomes" id="UP000030765">
    <property type="component" value="Unassembled WGS sequence"/>
</dbReference>
<proteinExistence type="predicted"/>
<dbReference type="EnsemblMetazoa" id="ASIC006820-RA">
    <property type="protein sequence ID" value="ASIC006820-PA"/>
    <property type="gene ID" value="ASIC006820"/>
</dbReference>
<dbReference type="EMBL" id="KE524978">
    <property type="protein sequence ID" value="KFB39393.1"/>
    <property type="molecule type" value="Genomic_DNA"/>
</dbReference>
<keyword evidence="3" id="KW-1185">Reference proteome</keyword>
<evidence type="ECO:0000313" key="2">
    <source>
        <dbReference type="EnsemblMetazoa" id="ASIC006820-PA"/>
    </source>
</evidence>
<dbReference type="VEuPathDB" id="VectorBase:ASIC006820"/>
<gene>
    <name evidence="1" type="ORF">ZHAS_00006820</name>
</gene>
<evidence type="ECO:0000313" key="1">
    <source>
        <dbReference type="EMBL" id="KFB39393.1"/>
    </source>
</evidence>
<sequence>MSLAPHSTGGPPSLKSSAEKWAEPTGIDCCPRPSSRRPGTEAGAWLHCTFLRANLRSGRAVRRKWPNWLAWRPQGFAVLASTKPTVQIFRQRHSLASVEAEPPRFRVSAFGIPGRPASRLNASRCSDHAGRSGCASRVASGTESERVPNPRYYAQIFDKLNYRHRRWSGQLDNAATDCQATSLHRIVELSRSILGRDASDSASGLVVIQ</sequence>
<organism evidence="1">
    <name type="scientific">Anopheles sinensis</name>
    <name type="common">Mosquito</name>
    <dbReference type="NCBI Taxonomy" id="74873"/>
    <lineage>
        <taxon>Eukaryota</taxon>
        <taxon>Metazoa</taxon>
        <taxon>Ecdysozoa</taxon>
        <taxon>Arthropoda</taxon>
        <taxon>Hexapoda</taxon>
        <taxon>Insecta</taxon>
        <taxon>Pterygota</taxon>
        <taxon>Neoptera</taxon>
        <taxon>Endopterygota</taxon>
        <taxon>Diptera</taxon>
        <taxon>Nematocera</taxon>
        <taxon>Culicoidea</taxon>
        <taxon>Culicidae</taxon>
        <taxon>Anophelinae</taxon>
        <taxon>Anopheles</taxon>
    </lineage>
</organism>
<reference evidence="2" key="2">
    <citation type="submission" date="2020-05" db="UniProtKB">
        <authorList>
            <consortium name="EnsemblMetazoa"/>
        </authorList>
    </citation>
    <scope>IDENTIFICATION</scope>
</reference>
<name>A0A084VN49_ANOSI</name>
<reference evidence="1 3" key="1">
    <citation type="journal article" date="2014" name="BMC Genomics">
        <title>Genome sequence of Anopheles sinensis provides insight into genetics basis of mosquito competence for malaria parasites.</title>
        <authorList>
            <person name="Zhou D."/>
            <person name="Zhang D."/>
            <person name="Ding G."/>
            <person name="Shi L."/>
            <person name="Hou Q."/>
            <person name="Ye Y."/>
            <person name="Xu Y."/>
            <person name="Zhou H."/>
            <person name="Xiong C."/>
            <person name="Li S."/>
            <person name="Yu J."/>
            <person name="Hong S."/>
            <person name="Yu X."/>
            <person name="Zou P."/>
            <person name="Chen C."/>
            <person name="Chang X."/>
            <person name="Wang W."/>
            <person name="Lv Y."/>
            <person name="Sun Y."/>
            <person name="Ma L."/>
            <person name="Shen B."/>
            <person name="Zhu C."/>
        </authorList>
    </citation>
    <scope>NUCLEOTIDE SEQUENCE [LARGE SCALE GENOMIC DNA]</scope>
</reference>
<evidence type="ECO:0000313" key="3">
    <source>
        <dbReference type="Proteomes" id="UP000030765"/>
    </source>
</evidence>
<accession>A0A084VN49</accession>
<dbReference type="EMBL" id="ATLV01014689">
    <property type="status" value="NOT_ANNOTATED_CDS"/>
    <property type="molecule type" value="Genomic_DNA"/>
</dbReference>
<dbReference type="AlphaFoldDB" id="A0A084VN49"/>
<protein>
    <submittedName>
        <fullName evidence="1 2">Mannonate dehydratase</fullName>
    </submittedName>
</protein>